<evidence type="ECO:0000313" key="3">
    <source>
        <dbReference type="Proteomes" id="UP000585507"/>
    </source>
</evidence>
<feature type="region of interest" description="Disordered" evidence="1">
    <location>
        <begin position="28"/>
        <end position="62"/>
    </location>
</feature>
<evidence type="ECO:0000256" key="1">
    <source>
        <dbReference type="SAM" id="MobiDB-lite"/>
    </source>
</evidence>
<sequence>MVQIATFDTDIEEPDETPVEFVAGSQVATNSSMTPKRAPHSALQENRTCWQSQDLPTRGPCR</sequence>
<name>A0A7W8UAH1_9HYPH</name>
<proteinExistence type="predicted"/>
<reference evidence="2 3" key="1">
    <citation type="submission" date="2020-08" db="EMBL/GenBank/DDBJ databases">
        <title>Genomic Encyclopedia of Type Strains, Phase IV (KMG-V): Genome sequencing to study the core and pangenomes of soil and plant-associated prokaryotes.</title>
        <authorList>
            <person name="Whitman W."/>
        </authorList>
    </citation>
    <scope>NUCLEOTIDE SEQUENCE [LARGE SCALE GENOMIC DNA]</scope>
    <source>
        <strain evidence="2 3">SEMIA 4084</strain>
    </source>
</reference>
<evidence type="ECO:0000313" key="2">
    <source>
        <dbReference type="EMBL" id="MBB5535829.1"/>
    </source>
</evidence>
<dbReference type="AlphaFoldDB" id="A0A7W8UAH1"/>
<protein>
    <submittedName>
        <fullName evidence="2">Uncharacterized protein</fullName>
    </submittedName>
</protein>
<keyword evidence="3" id="KW-1185">Reference proteome</keyword>
<comment type="caution">
    <text evidence="2">The sequence shown here is derived from an EMBL/GenBank/DDBJ whole genome shotgun (WGS) entry which is preliminary data.</text>
</comment>
<organism evidence="2 3">
    <name type="scientific">Rhizobium giardinii</name>
    <dbReference type="NCBI Taxonomy" id="56731"/>
    <lineage>
        <taxon>Bacteria</taxon>
        <taxon>Pseudomonadati</taxon>
        <taxon>Pseudomonadota</taxon>
        <taxon>Alphaproteobacteria</taxon>
        <taxon>Hyphomicrobiales</taxon>
        <taxon>Rhizobiaceae</taxon>
        <taxon>Rhizobium/Agrobacterium group</taxon>
        <taxon>Rhizobium</taxon>
    </lineage>
</organism>
<dbReference type="EMBL" id="JACHBK010000005">
    <property type="protein sequence ID" value="MBB5535829.1"/>
    <property type="molecule type" value="Genomic_DNA"/>
</dbReference>
<feature type="compositionally biased region" description="Polar residues" evidence="1">
    <location>
        <begin position="43"/>
        <end position="55"/>
    </location>
</feature>
<gene>
    <name evidence="2" type="ORF">GGD55_002533</name>
</gene>
<accession>A0A7W8UAH1</accession>
<dbReference type="Proteomes" id="UP000585507">
    <property type="component" value="Unassembled WGS sequence"/>
</dbReference>